<proteinExistence type="predicted"/>
<dbReference type="Proteomes" id="UP000238338">
    <property type="component" value="Unassembled WGS sequence"/>
</dbReference>
<dbReference type="AlphaFoldDB" id="A0A2S8SEE3"/>
<name>A0A2S8SEE3_9RHOB</name>
<dbReference type="EMBL" id="PVEP01000001">
    <property type="protein sequence ID" value="PQV59176.1"/>
    <property type="molecule type" value="Genomic_DNA"/>
</dbReference>
<dbReference type="Pfam" id="PF20107">
    <property type="entry name" value="DUF6497"/>
    <property type="match status" value="1"/>
</dbReference>
<dbReference type="OrthoDB" id="7862028at2"/>
<dbReference type="RefSeq" id="WP_105513369.1">
    <property type="nucleotide sequence ID" value="NZ_PVEP01000001.1"/>
</dbReference>
<keyword evidence="2" id="KW-1185">Reference proteome</keyword>
<organism evidence="1 2">
    <name type="scientific">Albidovulum denitrificans</name>
    <dbReference type="NCBI Taxonomy" id="404881"/>
    <lineage>
        <taxon>Bacteria</taxon>
        <taxon>Pseudomonadati</taxon>
        <taxon>Pseudomonadota</taxon>
        <taxon>Alphaproteobacteria</taxon>
        <taxon>Rhodobacterales</taxon>
        <taxon>Paracoccaceae</taxon>
        <taxon>Albidovulum</taxon>
    </lineage>
</organism>
<reference evidence="1 2" key="1">
    <citation type="submission" date="2018-02" db="EMBL/GenBank/DDBJ databases">
        <title>Genomic Encyclopedia of Archaeal and Bacterial Type Strains, Phase II (KMG-II): from individual species to whole genera.</title>
        <authorList>
            <person name="Goeker M."/>
        </authorList>
    </citation>
    <scope>NUCLEOTIDE SEQUENCE [LARGE SCALE GENOMIC DNA]</scope>
    <source>
        <strain evidence="1 2">DSM 18921</strain>
    </source>
</reference>
<comment type="caution">
    <text evidence="1">The sequence shown here is derived from an EMBL/GenBank/DDBJ whole genome shotgun (WGS) entry which is preliminary data.</text>
</comment>
<gene>
    <name evidence="1" type="ORF">LX70_01000</name>
</gene>
<sequence length="124" mass="13361">MAGQVEQTKRKADPIVVPSGQEVRFLDTILAEPGPEGLTQRFRFIAPAIARAGGTIGAEAAQADMEALCNDFALPRLAQTGPVPAQIIIVLSDREVAFGEPAPEATQYFEAYSIDGDRCVWEPF</sequence>
<accession>A0A2S8SEE3</accession>
<dbReference type="InterPro" id="IPR045467">
    <property type="entry name" value="DUF6497"/>
</dbReference>
<evidence type="ECO:0000313" key="1">
    <source>
        <dbReference type="EMBL" id="PQV59176.1"/>
    </source>
</evidence>
<protein>
    <recommendedName>
        <fullName evidence="3">Acetolactate synthase</fullName>
    </recommendedName>
</protein>
<evidence type="ECO:0008006" key="3">
    <source>
        <dbReference type="Google" id="ProtNLM"/>
    </source>
</evidence>
<evidence type="ECO:0000313" key="2">
    <source>
        <dbReference type="Proteomes" id="UP000238338"/>
    </source>
</evidence>